<dbReference type="PROSITE" id="PS51192">
    <property type="entry name" value="HELICASE_ATP_BIND_1"/>
    <property type="match status" value="1"/>
</dbReference>
<evidence type="ECO:0000256" key="9">
    <source>
        <dbReference type="ARBA" id="ARBA00023029"/>
    </source>
</evidence>
<dbReference type="Pfam" id="PF00270">
    <property type="entry name" value="DEAD"/>
    <property type="match status" value="1"/>
</dbReference>
<evidence type="ECO:0000256" key="1">
    <source>
        <dbReference type="ARBA" id="ARBA00004496"/>
    </source>
</evidence>
<dbReference type="InterPro" id="IPR023405">
    <property type="entry name" value="Topo_IA_core_domain"/>
</dbReference>
<dbReference type="CDD" id="cd17924">
    <property type="entry name" value="DDXDc_reverse_gyrase"/>
    <property type="match status" value="1"/>
</dbReference>
<evidence type="ECO:0000256" key="6">
    <source>
        <dbReference type="ARBA" id="ARBA00022771"/>
    </source>
</evidence>
<dbReference type="SMART" id="SM00437">
    <property type="entry name" value="TOP1Ac"/>
    <property type="match status" value="1"/>
</dbReference>
<accession>A0A7V4NFG0</accession>
<evidence type="ECO:0000259" key="17">
    <source>
        <dbReference type="PROSITE" id="PS51192"/>
    </source>
</evidence>
<evidence type="ECO:0000313" key="20">
    <source>
        <dbReference type="EMBL" id="HGU52949.1"/>
    </source>
</evidence>
<dbReference type="PROSITE" id="PS52039">
    <property type="entry name" value="TOPO_IA_2"/>
    <property type="match status" value="1"/>
</dbReference>
<keyword evidence="9 14" id="KW-0799">Topoisomerase</keyword>
<feature type="domain" description="Helicase ATP-binding" evidence="17">
    <location>
        <begin position="93"/>
        <end position="297"/>
    </location>
</feature>
<dbReference type="Gene3D" id="2.60.510.20">
    <property type="match status" value="1"/>
</dbReference>
<feature type="region of interest" description="Topoisomerase I" evidence="14">
    <location>
        <begin position="597"/>
        <end position="1146"/>
    </location>
</feature>
<dbReference type="InterPro" id="IPR005736">
    <property type="entry name" value="Reverse_gyrase"/>
</dbReference>
<evidence type="ECO:0000256" key="10">
    <source>
        <dbReference type="ARBA" id="ARBA00023125"/>
    </source>
</evidence>
<feature type="domain" description="Topo IA-type catalytic" evidence="19">
    <location>
        <begin position="753"/>
        <end position="1146"/>
    </location>
</feature>
<keyword evidence="3 14" id="KW-0963">Cytoplasm</keyword>
<dbReference type="InterPro" id="IPR040569">
    <property type="entry name" value="Znf_Rg"/>
</dbReference>
<dbReference type="GO" id="GO:0016787">
    <property type="term" value="F:hydrolase activity"/>
    <property type="evidence" value="ECO:0007669"/>
    <property type="project" value="UniProtKB-KW"/>
</dbReference>
<dbReference type="Gene3D" id="3.40.50.140">
    <property type="match status" value="1"/>
</dbReference>
<dbReference type="GO" id="GO:0006265">
    <property type="term" value="P:DNA topological change"/>
    <property type="evidence" value="ECO:0007669"/>
    <property type="project" value="UniProtKB-UniRule"/>
</dbReference>
<dbReference type="GO" id="GO:0005524">
    <property type="term" value="F:ATP binding"/>
    <property type="evidence" value="ECO:0007669"/>
    <property type="project" value="UniProtKB-UniRule"/>
</dbReference>
<keyword evidence="14 20" id="KW-0378">Hydrolase</keyword>
<dbReference type="Gene3D" id="1.10.290.10">
    <property type="entry name" value="Topoisomerase I, domain 4"/>
    <property type="match status" value="1"/>
</dbReference>
<evidence type="ECO:0000256" key="12">
    <source>
        <dbReference type="ARBA" id="ARBA00043976"/>
    </source>
</evidence>
<comment type="function">
    <text evidence="15">Modifies the topological state of DNA by introducing positive supercoils in an ATP-dependent process, increasing the linking number in steps of +1. Binds to single-stranded DNA, transiently cleaves and then rejoins the ends, introducing a positive supercoil in the process. The scissile phosphodiester is attacked by the catalytic tyrosine of the enzyme, resulting in the formation of a DNA-(5'-phosphotyrosyl)-enzyme intermediate. Involved in rewinding DNA strands in regions of the chromosome that have opened up to allow replication, transcription, DNA repair and/or for DNA protection.</text>
</comment>
<dbReference type="PROSITE" id="PS50880">
    <property type="entry name" value="TOPRIM"/>
    <property type="match status" value="1"/>
</dbReference>
<dbReference type="PROSITE" id="PS52036">
    <property type="entry name" value="ZF_RG_N"/>
    <property type="match status" value="1"/>
</dbReference>
<dbReference type="Pfam" id="PF01751">
    <property type="entry name" value="Toprim"/>
    <property type="match status" value="1"/>
</dbReference>
<evidence type="ECO:0000256" key="7">
    <source>
        <dbReference type="ARBA" id="ARBA00022833"/>
    </source>
</evidence>
<dbReference type="InterPro" id="IPR013824">
    <property type="entry name" value="Topo_IA_cen_sub1"/>
</dbReference>
<dbReference type="HAMAP" id="MF_01125">
    <property type="entry name" value="Reverse_gyrase"/>
    <property type="match status" value="1"/>
</dbReference>
<protein>
    <recommendedName>
        <fullName evidence="14 15">Reverse gyrase</fullName>
        <ecNumber evidence="14">5.6.2.-</ecNumber>
    </recommendedName>
</protein>
<comment type="cofactor">
    <cofactor evidence="14">
        <name>Zn(2+)</name>
        <dbReference type="ChEBI" id="CHEBI:29105"/>
    </cofactor>
    <text evidence="14">Binds 1 or 2 zinc ions per subunit.</text>
</comment>
<feature type="domain" description="RG N-terminal-type" evidence="18">
    <location>
        <begin position="9"/>
        <end position="47"/>
    </location>
</feature>
<comment type="caution">
    <text evidence="20">The sequence shown here is derived from an EMBL/GenBank/DDBJ whole genome shotgun (WGS) entry which is preliminary data.</text>
</comment>
<dbReference type="SMART" id="SM00493">
    <property type="entry name" value="TOPRIM"/>
    <property type="match status" value="1"/>
</dbReference>
<dbReference type="InterPro" id="IPR011545">
    <property type="entry name" value="DEAD/DEAH_box_helicase_dom"/>
</dbReference>
<dbReference type="GO" id="GO:0005737">
    <property type="term" value="C:cytoplasm"/>
    <property type="evidence" value="ECO:0007669"/>
    <property type="project" value="UniProtKB-SubCell"/>
</dbReference>
<evidence type="ECO:0000259" key="19">
    <source>
        <dbReference type="PROSITE" id="PS52039"/>
    </source>
</evidence>
<dbReference type="SMART" id="SM00436">
    <property type="entry name" value="TOP1Bc"/>
    <property type="match status" value="1"/>
</dbReference>
<comment type="miscellaneous">
    <text evidence="14">This enzyme is the only unique feature of hyperthermophilic bacteria/archaea known and seems to be essential for adaptation to life at high temperatures. It may play a role in stabilization of DNA at high temperatures.</text>
</comment>
<comment type="domain">
    <text evidence="14">Introduction of positive supercoils requires the cooperation of both domains. The helicase-like domain probably does not directly unwind DNA, but more likely acts by driving ATP-dependent conformational changes within the whole enzyme. A beta hairpin in the 'latch' region of the N-terminal domain plays a regulatory role in the enzyme, repressing topoisomerase activity in the absence of ATP and preventing the enzyme from acting as an ATP-independent relaxing enzyme; it also helps to coordinate nucleotide hydrolysis by the ATPase domain with the supercoiling activity of the topoisomerase domain.</text>
</comment>
<dbReference type="SUPFAM" id="SSF52540">
    <property type="entry name" value="P-loop containing nucleoside triphosphate hydrolases"/>
    <property type="match status" value="2"/>
</dbReference>
<dbReference type="EMBL" id="DSZZ01000249">
    <property type="protein sequence ID" value="HGU52949.1"/>
    <property type="molecule type" value="Genomic_DNA"/>
</dbReference>
<keyword evidence="6 14" id="KW-0863">Zinc-finger</keyword>
<sequence length="1146" mass="132140">MEIVTQQSSTLEAIFKQLCPNCGGDISSARLVKGLPCENCLKEDIEGKEALCRPSNLRGLRGFCNLNKEYEEWEKTFRKYVGFEPWELQKFWAKKLLLKRSFALLAPTGIGKTSWGFASAIYFAEHNKKSYIILPTRLLVLQSYEKLKDKVPSEDLLVIGIEESKKEKDQNKERLANGEFKILVTTSMFLYKNVDLIPRDFSFIFVDDVDSFLKTAKNIDKALYLLGFEPRDIELTMKYIKMRRNVTEENAEEINSLREYVKRISRKAKGVMVVSSATSNPKSERIRLFKELLSFDVGRPVFYLRNVEDVYEDVGTNQAILDSMLVEKIKQFGYGGLVFVSSDYGKEKVDELKELLSKHGITSESYENFSEAVLERYKNGELQVLIGISSYRNPLARGLDIPEVIRYAIFYGVPKIVVSLDLEGNVKHILLAISTLRPLIARDKELEKWTPTIDKWMKELTKLGNVANPPKDRVEQLREEIKKFILSEEIIKKINSADDITLRQEDGKWYLVVADVTGYLQASGRTSRLFVGGITKGLSYVLVDDKKVFNNLIRKLRWWFSSDVVFKEAQSIDFTTLIKEIDNDRERVRKKEGRRDDFLKPVLVIVESPHKARTIANFFGKPISRSLEGHELYEVITEDKYVVITASFGHVFDLNKEEGYFGVLESSNNGRGRYVPVYETIEGKESIVNAIREASKEFEQILIATDPDTEGEKISWDLKNLCSVYAKNIKRMEFHEVTKRAILNALREHREVDENLVKAQVVRRISDRWVGFELSQLIQRLFGRSNLSAGRVQTPVLGWVIERAKESQQKKYVVTISKDGLDLRFEFEEKHEAEKFFNEIKVVKVTKGEEKRIEKSPLPPYTTDVILKDASEKYKLSVSRTMEVLQDLFERGFITYHRTDSTRVSDFGMNVAKEYISETFGEGFFKPRTWGEGGAHECIRPTRALDIEDIKAMIYSGELEGFTKDHIAIYDLIFKRFIASQMKNVVLKGYDVKFEVVDKTQEVEVYEEIVEEGFNKVFPIKLVRIPQGTIEVSANKFMRAIPKVYPFTQGSLVEEMKKRGLGRPSTYATIVSRLLERGYVIERNGYLLPTALGEKVYNFFNSDKEKFKFVSEDFTRELEVLMDKVESGEEDYQQILRGLKAELEKI</sequence>
<comment type="similarity">
    <text evidence="12 14">In the N-terminal section; belongs to the DEAD box helicase family. DDVD subfamily.</text>
</comment>
<evidence type="ECO:0000256" key="13">
    <source>
        <dbReference type="ARBA" id="ARBA00049360"/>
    </source>
</evidence>
<evidence type="ECO:0000259" key="18">
    <source>
        <dbReference type="PROSITE" id="PS52036"/>
    </source>
</evidence>
<dbReference type="InterPro" id="IPR003601">
    <property type="entry name" value="Topo_IA_2"/>
</dbReference>
<organism evidence="20">
    <name type="scientific">Fervidobacterium pennivorans</name>
    <dbReference type="NCBI Taxonomy" id="93466"/>
    <lineage>
        <taxon>Bacteria</taxon>
        <taxon>Thermotogati</taxon>
        <taxon>Thermotogota</taxon>
        <taxon>Thermotogae</taxon>
        <taxon>Thermotogales</taxon>
        <taxon>Fervidobacteriaceae</taxon>
        <taxon>Fervidobacterium</taxon>
    </lineage>
</organism>
<comment type="catalytic activity">
    <reaction evidence="13 14 15">
        <text>ATP + H2O = ADP + phosphate + H(+)</text>
        <dbReference type="Rhea" id="RHEA:13065"/>
        <dbReference type="ChEBI" id="CHEBI:15377"/>
        <dbReference type="ChEBI" id="CHEBI:15378"/>
        <dbReference type="ChEBI" id="CHEBI:30616"/>
        <dbReference type="ChEBI" id="CHEBI:43474"/>
        <dbReference type="ChEBI" id="CHEBI:456216"/>
    </reaction>
</comment>
<dbReference type="GO" id="GO:0160097">
    <property type="term" value="F:reverse gyrase activity"/>
    <property type="evidence" value="ECO:0007669"/>
    <property type="project" value="UniProtKB-UniRule"/>
</dbReference>
<dbReference type="InterPro" id="IPR027417">
    <property type="entry name" value="P-loop_NTPase"/>
</dbReference>
<dbReference type="GO" id="GO:0006260">
    <property type="term" value="P:DNA replication"/>
    <property type="evidence" value="ECO:0007669"/>
    <property type="project" value="UniProtKB-UniRule"/>
</dbReference>
<dbReference type="InterPro" id="IPR006171">
    <property type="entry name" value="TOPRIM_dom"/>
</dbReference>
<dbReference type="PRINTS" id="PR00417">
    <property type="entry name" value="PRTPISMRASEI"/>
</dbReference>
<comment type="subcellular location">
    <subcellularLocation>
        <location evidence="1 14">Cytoplasm</location>
    </subcellularLocation>
</comment>
<dbReference type="Pfam" id="PF17915">
    <property type="entry name" value="zf_Rg"/>
    <property type="match status" value="1"/>
</dbReference>
<dbReference type="NCBIfam" id="TIGR01054">
    <property type="entry name" value="rgy"/>
    <property type="match status" value="2"/>
</dbReference>
<evidence type="ECO:0000256" key="3">
    <source>
        <dbReference type="ARBA" id="ARBA00022490"/>
    </source>
</evidence>
<dbReference type="InterPro" id="IPR013497">
    <property type="entry name" value="Topo_IA_cen"/>
</dbReference>
<dbReference type="GO" id="GO:0003677">
    <property type="term" value="F:DNA binding"/>
    <property type="evidence" value="ECO:0007669"/>
    <property type="project" value="UniProtKB-UniRule"/>
</dbReference>
<comment type="subunit">
    <text evidence="2 14">Monomer.</text>
</comment>
<dbReference type="InterPro" id="IPR013826">
    <property type="entry name" value="Topo_IA_cen_sub3"/>
</dbReference>
<evidence type="ECO:0000256" key="5">
    <source>
        <dbReference type="ARBA" id="ARBA00022741"/>
    </source>
</evidence>
<evidence type="ECO:0000256" key="11">
    <source>
        <dbReference type="ARBA" id="ARBA00023235"/>
    </source>
</evidence>
<comment type="function">
    <text evidence="14">Modifies the topological state of DNA by introducing positive supercoils in an ATP-dependent process, increasing the linking number in steps of +1. Binds to single-stranded DNA, transiently cleaves and then rejoins the ends, introducing a positive supercoil in the process. The scissile phosphodiester is attacked by the catalytic tyrosine of the enzyme, resulting in the formation of a DNA-(5'-phosphotyrosyl)-enzyme intermediate. Probably involved in rewinding DNA strands in regions of the chromosome that have opened up to allow replication, transcription, DNA repair and/or for DNA protection.</text>
</comment>
<reference evidence="20" key="1">
    <citation type="journal article" date="2020" name="mSystems">
        <title>Genome- and Community-Level Interaction Insights into Carbon Utilization and Element Cycling Functions of Hydrothermarchaeota in Hydrothermal Sediment.</title>
        <authorList>
            <person name="Zhou Z."/>
            <person name="Liu Y."/>
            <person name="Xu W."/>
            <person name="Pan J."/>
            <person name="Luo Z.H."/>
            <person name="Li M."/>
        </authorList>
    </citation>
    <scope>NUCLEOTIDE SEQUENCE [LARGE SCALE GENOMIC DNA]</scope>
    <source>
        <strain evidence="20">SpSt-61</strain>
    </source>
</reference>
<evidence type="ECO:0000256" key="15">
    <source>
        <dbReference type="RuleBase" id="RU004026"/>
    </source>
</evidence>
<dbReference type="Pfam" id="PF01131">
    <property type="entry name" value="Topoisom_bac"/>
    <property type="match status" value="1"/>
</dbReference>
<dbReference type="AlphaFoldDB" id="A0A7V4NFG0"/>
<dbReference type="Gene3D" id="1.10.460.10">
    <property type="entry name" value="Topoisomerase I, domain 2"/>
    <property type="match status" value="1"/>
</dbReference>
<name>A0A7V4NFG0_FERPE</name>
<evidence type="ECO:0000256" key="4">
    <source>
        <dbReference type="ARBA" id="ARBA00022723"/>
    </source>
</evidence>
<dbReference type="EC" id="5.6.2.-" evidence="14"/>
<dbReference type="CDD" id="cd18798">
    <property type="entry name" value="SF2_C_reverse_gyrase"/>
    <property type="match status" value="1"/>
</dbReference>
<feature type="active site" description="O-(5'-phospho-DNA)-tyrosine intermediate" evidence="14">
    <location>
        <position position="896"/>
    </location>
</feature>
<evidence type="ECO:0000256" key="14">
    <source>
        <dbReference type="HAMAP-Rule" id="MF_01125"/>
    </source>
</evidence>
<dbReference type="GO" id="GO:0008094">
    <property type="term" value="F:ATP-dependent activity, acting on DNA"/>
    <property type="evidence" value="ECO:0007669"/>
    <property type="project" value="UniProtKB-UniRule"/>
</dbReference>
<evidence type="ECO:0000256" key="8">
    <source>
        <dbReference type="ARBA" id="ARBA00022840"/>
    </source>
</evidence>
<dbReference type="InterPro" id="IPR014001">
    <property type="entry name" value="Helicase_ATP-bd"/>
</dbReference>
<feature type="binding site" evidence="14">
    <location>
        <position position="89"/>
    </location>
    <ligand>
        <name>ATP</name>
        <dbReference type="ChEBI" id="CHEBI:30616"/>
    </ligand>
</feature>
<dbReference type="GO" id="GO:0008270">
    <property type="term" value="F:zinc ion binding"/>
    <property type="evidence" value="ECO:0007669"/>
    <property type="project" value="UniProtKB-UniRule"/>
</dbReference>
<keyword evidence="4 14" id="KW-0479">Metal-binding</keyword>
<evidence type="ECO:0000256" key="2">
    <source>
        <dbReference type="ARBA" id="ARBA00011245"/>
    </source>
</evidence>
<dbReference type="PANTHER" id="PTHR43505:SF1">
    <property type="entry name" value="REVERSE GYRASE"/>
    <property type="match status" value="1"/>
</dbReference>
<comment type="similarity">
    <text evidence="14">In the C-terminal section; belongs to the type IA topoisomerase family.</text>
</comment>
<dbReference type="SUPFAM" id="SSF56712">
    <property type="entry name" value="Prokaryotic type I DNA topoisomerase"/>
    <property type="match status" value="1"/>
</dbReference>
<proteinExistence type="inferred from homology"/>
<evidence type="ECO:0000259" key="16">
    <source>
        <dbReference type="PROSITE" id="PS50880"/>
    </source>
</evidence>
<gene>
    <name evidence="14 20" type="primary">rgy</name>
    <name evidence="20" type="ORF">ENT78_05425</name>
</gene>
<dbReference type="InterPro" id="IPR003602">
    <property type="entry name" value="Topo_IA_DNA-bd_dom"/>
</dbReference>
<dbReference type="PANTHER" id="PTHR43505">
    <property type="entry name" value="REVERSE GYRASE"/>
    <property type="match status" value="1"/>
</dbReference>
<dbReference type="Gene3D" id="3.40.50.300">
    <property type="entry name" value="P-loop containing nucleotide triphosphate hydrolases"/>
    <property type="match status" value="3"/>
</dbReference>
<feature type="domain" description="Toprim" evidence="16">
    <location>
        <begin position="601"/>
        <end position="737"/>
    </location>
</feature>
<keyword evidence="8 14" id="KW-0067">ATP-binding</keyword>
<dbReference type="SMART" id="SM00487">
    <property type="entry name" value="DEXDc"/>
    <property type="match status" value="1"/>
</dbReference>
<keyword evidence="7 14" id="KW-0862">Zinc</keyword>
<keyword evidence="5 14" id="KW-0547">Nucleotide-binding</keyword>
<dbReference type="CDD" id="cd00186">
    <property type="entry name" value="TOP1Ac"/>
    <property type="match status" value="1"/>
</dbReference>
<keyword evidence="11 14" id="KW-0413">Isomerase</keyword>
<keyword evidence="10 14" id="KW-0238">DNA-binding</keyword>